<evidence type="ECO:0000313" key="3">
    <source>
        <dbReference type="Proteomes" id="UP000195141"/>
    </source>
</evidence>
<accession>A0A242K7Z8</accession>
<evidence type="ECO:0008006" key="4">
    <source>
        <dbReference type="Google" id="ProtNLM"/>
    </source>
</evidence>
<dbReference type="OrthoDB" id="2083202at2"/>
<reference evidence="2" key="2">
    <citation type="submission" date="2017-05" db="EMBL/GenBank/DDBJ databases">
        <authorList>
            <consortium name="The Broad Institute Genomics Platform"/>
            <consortium name="The Broad Institute Genomic Center for Infectious Diseases"/>
            <person name="Earl A."/>
            <person name="Manson A."/>
            <person name="Schwartman J."/>
            <person name="Gilmore M."/>
            <person name="Abouelleil A."/>
            <person name="Cao P."/>
            <person name="Chapman S."/>
            <person name="Cusick C."/>
            <person name="Shea T."/>
            <person name="Young S."/>
            <person name="Neafsey D."/>
            <person name="Nusbaum C."/>
            <person name="Birren B."/>
        </authorList>
    </citation>
    <scope>NUCLEOTIDE SEQUENCE</scope>
    <source>
        <strain evidence="2">9E7_DIV0242</strain>
    </source>
</reference>
<keyword evidence="3" id="KW-1185">Reference proteome</keyword>
<reference evidence="1" key="1">
    <citation type="submission" date="2017-05" db="EMBL/GenBank/DDBJ databases">
        <title>The Genome Sequence of Enterococcus sp. 9E7_DIV0242.</title>
        <authorList>
            <consortium name="The Broad Institute Genomics Platform"/>
            <consortium name="The Broad Institute Genomic Center for Infectious Diseases"/>
            <person name="Earl A."/>
            <person name="Manson A."/>
            <person name="Schwartman J."/>
            <person name="Gilmore M."/>
            <person name="Abouelleil A."/>
            <person name="Cao P."/>
            <person name="Chapman S."/>
            <person name="Cusick C."/>
            <person name="Shea T."/>
            <person name="Young S."/>
            <person name="Neafsey D."/>
            <person name="Nusbaum C."/>
            <person name="Birren B."/>
        </authorList>
    </citation>
    <scope>NUCLEOTIDE SEQUENCE [LARGE SCALE GENOMIC DNA]</scope>
    <source>
        <strain evidence="1">9E7_DIV0242</strain>
    </source>
</reference>
<organism evidence="1">
    <name type="scientific">Candidatus Enterococcus clewellii</name>
    <dbReference type="NCBI Taxonomy" id="1834193"/>
    <lineage>
        <taxon>Bacteria</taxon>
        <taxon>Bacillati</taxon>
        <taxon>Bacillota</taxon>
        <taxon>Bacilli</taxon>
        <taxon>Lactobacillales</taxon>
        <taxon>Enterococcaceae</taxon>
        <taxon>Enterococcus</taxon>
    </lineage>
</organism>
<protein>
    <recommendedName>
        <fullName evidence="4">Phage protein Gp19/Gp15/Gp42</fullName>
    </recommendedName>
</protein>
<dbReference type="RefSeq" id="WP_086348529.1">
    <property type="nucleotide sequence ID" value="NZ_CP147247.1"/>
</dbReference>
<dbReference type="EMBL" id="CP147247">
    <property type="protein sequence ID" value="WYJ90899.1"/>
    <property type="molecule type" value="Genomic_DNA"/>
</dbReference>
<name>A0A242K7Z8_9ENTE</name>
<sequence>MSDFATLDDIEKLWRPLKADEKERAGALLSVISDSLREEAFKVGRDLDEMVKERPSFANVVRSVTVDVVARTLMTSTDQEPMTQFAEGALGYSVSGSYLVPGGGLFIKTSELNRLGLRRQRYGVIDFYGKD</sequence>
<dbReference type="Proteomes" id="UP000195141">
    <property type="component" value="Chromosome"/>
</dbReference>
<dbReference type="InterPro" id="IPR018963">
    <property type="entry name" value="Mycophage_D29_Gp19"/>
</dbReference>
<dbReference type="Pfam" id="PF09355">
    <property type="entry name" value="Phage_Gp19"/>
    <property type="match status" value="1"/>
</dbReference>
<evidence type="ECO:0000313" key="1">
    <source>
        <dbReference type="EMBL" id="OTP17291.1"/>
    </source>
</evidence>
<reference evidence="2" key="3">
    <citation type="submission" date="2024-03" db="EMBL/GenBank/DDBJ databases">
        <title>The Genome Sequence of Enterococcus sp. DIV0242b.</title>
        <authorList>
            <consortium name="The Broad Institute Genomics Platform"/>
            <consortium name="The Broad Institute Microbial Omics Core"/>
            <consortium name="The Broad Institute Genomic Center for Infectious Diseases"/>
            <person name="Earl A."/>
            <person name="Manson A."/>
            <person name="Gilmore M."/>
            <person name="Schwartman J."/>
            <person name="Shea T."/>
            <person name="Abouelleil A."/>
            <person name="Cao P."/>
            <person name="Chapman S."/>
            <person name="Cusick C."/>
            <person name="Young S."/>
            <person name="Neafsey D."/>
            <person name="Nusbaum C."/>
            <person name="Birren B."/>
        </authorList>
    </citation>
    <scope>NUCLEOTIDE SEQUENCE</scope>
    <source>
        <strain evidence="2">9E7_DIV0242</strain>
    </source>
</reference>
<evidence type="ECO:0000313" key="2">
    <source>
        <dbReference type="EMBL" id="WYJ90899.1"/>
    </source>
</evidence>
<dbReference type="AlphaFoldDB" id="A0A242K7Z8"/>
<dbReference type="EMBL" id="NGMM01000002">
    <property type="protein sequence ID" value="OTP17291.1"/>
    <property type="molecule type" value="Genomic_DNA"/>
</dbReference>
<proteinExistence type="predicted"/>
<gene>
    <name evidence="1" type="ORF">A5888_001429</name>
    <name evidence="2" type="ORF">A5888_002667</name>
</gene>